<dbReference type="InterPro" id="IPR005288">
    <property type="entry name" value="NadB"/>
</dbReference>
<comment type="similarity">
    <text evidence="3 12">Belongs to the FAD-dependent oxidoreductase 2 family. NadB subfamily.</text>
</comment>
<evidence type="ECO:0000256" key="7">
    <source>
        <dbReference type="ARBA" id="ARBA00022642"/>
    </source>
</evidence>
<proteinExistence type="inferred from homology"/>
<evidence type="ECO:0000256" key="8">
    <source>
        <dbReference type="ARBA" id="ARBA00022827"/>
    </source>
</evidence>
<evidence type="ECO:0000259" key="14">
    <source>
        <dbReference type="Pfam" id="PF02910"/>
    </source>
</evidence>
<evidence type="ECO:0000259" key="13">
    <source>
        <dbReference type="Pfam" id="PF00890"/>
    </source>
</evidence>
<dbReference type="PANTHER" id="PTHR42716:SF2">
    <property type="entry name" value="L-ASPARTATE OXIDASE, CHLOROPLASTIC"/>
    <property type="match status" value="1"/>
</dbReference>
<gene>
    <name evidence="15" type="primary">nadB</name>
    <name evidence="15" type="ORF">MUN88_14710</name>
</gene>
<dbReference type="InterPro" id="IPR027477">
    <property type="entry name" value="Succ_DH/fumarate_Rdtase_cat_sf"/>
</dbReference>
<dbReference type="NCBIfam" id="TIGR00551">
    <property type="entry name" value="nadB"/>
    <property type="match status" value="1"/>
</dbReference>
<evidence type="ECO:0000256" key="2">
    <source>
        <dbReference type="ARBA" id="ARBA00004950"/>
    </source>
</evidence>
<evidence type="ECO:0000256" key="1">
    <source>
        <dbReference type="ARBA" id="ARBA00001974"/>
    </source>
</evidence>
<evidence type="ECO:0000256" key="3">
    <source>
        <dbReference type="ARBA" id="ARBA00008562"/>
    </source>
</evidence>
<accession>A0ABY4ETU3</accession>
<keyword evidence="9 12" id="KW-0560">Oxidoreductase</keyword>
<dbReference type="Pfam" id="PF00890">
    <property type="entry name" value="FAD_binding_2"/>
    <property type="match status" value="1"/>
</dbReference>
<comment type="catalytic activity">
    <reaction evidence="10">
        <text>L-aspartate + O2 = iminosuccinate + H2O2</text>
        <dbReference type="Rhea" id="RHEA:25876"/>
        <dbReference type="ChEBI" id="CHEBI:15379"/>
        <dbReference type="ChEBI" id="CHEBI:16240"/>
        <dbReference type="ChEBI" id="CHEBI:29991"/>
        <dbReference type="ChEBI" id="CHEBI:77875"/>
        <dbReference type="EC" id="1.4.3.16"/>
    </reaction>
    <physiologicalReaction direction="left-to-right" evidence="10">
        <dbReference type="Rhea" id="RHEA:25877"/>
    </physiologicalReaction>
</comment>
<name>A0ABY4ETU3_9BACI</name>
<evidence type="ECO:0000256" key="6">
    <source>
        <dbReference type="ARBA" id="ARBA00022630"/>
    </source>
</evidence>
<dbReference type="Proteomes" id="UP000831782">
    <property type="component" value="Chromosome"/>
</dbReference>
<dbReference type="PRINTS" id="PR00368">
    <property type="entry name" value="FADPNR"/>
</dbReference>
<comment type="subcellular location">
    <subcellularLocation>
        <location evidence="12">Cytoplasm</location>
    </subcellularLocation>
</comment>
<sequence length="512" mass="56638">MSKPTVIIVGAGLSAFVLASKLYQQAEVTIITKKSIHKSNSIRAQGGIAAAIAKQDHWRWHLMDTLQAGNYHNQPQAAEILVKQGQHLVKELLKQGFPADCNAEGSPLLGKEGAHSHRRIVHAGGDQTGKYLLHYFQSALIDKINIIEEQSAVDCIVEERCCTGITTIDTNDHYHTYSADHIVLATGGAGGIYETNTNDRTVTGDGIAIAYRAGASLTDLEFIQFHPTMLVTSDTSNELVSEAVRGEGAVLVDQDGNRIMKGKHERLDLAPRDVVSRIIEQALHERNTIYLDISSVSDFRQKFPSISTACEKHNIEWQSGKIPVKPGAHFTMGGVETDLVGRTSITGLFAIGEVACTHVHGANRLASNSLLEGLVFATRLAEEILVPVSRKCSNVTKTIPLYTSVDMPSKDMIQDKMSRHVGINREGSSLKEMLNWLDGYTVLKDEQLSSYSLTKEQCEIQHMLLTAQLITKAAYERTESRGAHFRIDFPDASPEWKQKYIRWNFHRQGVEI</sequence>
<dbReference type="Gene3D" id="3.90.700.10">
    <property type="entry name" value="Succinate dehydrogenase/fumarate reductase flavoprotein, catalytic domain"/>
    <property type="match status" value="1"/>
</dbReference>
<dbReference type="PANTHER" id="PTHR42716">
    <property type="entry name" value="L-ASPARTATE OXIDASE"/>
    <property type="match status" value="1"/>
</dbReference>
<organism evidence="15 16">
    <name type="scientific">Gracilibacillus caseinilyticus</name>
    <dbReference type="NCBI Taxonomy" id="2932256"/>
    <lineage>
        <taxon>Bacteria</taxon>
        <taxon>Bacillati</taxon>
        <taxon>Bacillota</taxon>
        <taxon>Bacilli</taxon>
        <taxon>Bacillales</taxon>
        <taxon>Bacillaceae</taxon>
        <taxon>Gracilibacillus</taxon>
    </lineage>
</organism>
<dbReference type="NCBIfam" id="NF005978">
    <property type="entry name" value="PRK08071.1"/>
    <property type="match status" value="1"/>
</dbReference>
<comment type="pathway">
    <text evidence="2 12">Cofactor biosynthesis; NAD(+) biosynthesis; iminoaspartate from L-aspartate (oxidase route): step 1/1.</text>
</comment>
<feature type="domain" description="Fumarate reductase/succinate dehydrogenase flavoprotein-like C-terminal" evidence="14">
    <location>
        <begin position="413"/>
        <end position="494"/>
    </location>
</feature>
<reference evidence="15 16" key="1">
    <citation type="submission" date="2022-04" db="EMBL/GenBank/DDBJ databases">
        <title>Gracilibacillus sp. isolated from saltern.</title>
        <authorList>
            <person name="Won M."/>
            <person name="Lee C.-M."/>
            <person name="Woen H.-Y."/>
            <person name="Kwon S.-W."/>
        </authorList>
    </citation>
    <scope>NUCLEOTIDE SEQUENCE [LARGE SCALE GENOMIC DNA]</scope>
    <source>
        <strain evidence="15 16">SSWR10-1</strain>
    </source>
</reference>
<evidence type="ECO:0000256" key="5">
    <source>
        <dbReference type="ARBA" id="ARBA00021901"/>
    </source>
</evidence>
<evidence type="ECO:0000256" key="9">
    <source>
        <dbReference type="ARBA" id="ARBA00023002"/>
    </source>
</evidence>
<evidence type="ECO:0000256" key="4">
    <source>
        <dbReference type="ARBA" id="ARBA00012173"/>
    </source>
</evidence>
<dbReference type="Pfam" id="PF02910">
    <property type="entry name" value="Succ_DH_flav_C"/>
    <property type="match status" value="1"/>
</dbReference>
<dbReference type="Gene3D" id="3.50.50.60">
    <property type="entry name" value="FAD/NAD(P)-binding domain"/>
    <property type="match status" value="1"/>
</dbReference>
<dbReference type="EMBL" id="CP095072">
    <property type="protein sequence ID" value="UOQ47313.1"/>
    <property type="molecule type" value="Genomic_DNA"/>
</dbReference>
<dbReference type="InterPro" id="IPR037099">
    <property type="entry name" value="Fum_R/Succ_DH_flav-like_C_sf"/>
</dbReference>
<dbReference type="GO" id="GO:0008734">
    <property type="term" value="F:L-aspartate oxidase activity"/>
    <property type="evidence" value="ECO:0007669"/>
    <property type="project" value="UniProtKB-EC"/>
</dbReference>
<dbReference type="SUPFAM" id="SSF51905">
    <property type="entry name" value="FAD/NAD(P)-binding domain"/>
    <property type="match status" value="1"/>
</dbReference>
<dbReference type="Gene3D" id="1.20.58.100">
    <property type="entry name" value="Fumarate reductase/succinate dehydrogenase flavoprotein-like, C-terminal domain"/>
    <property type="match status" value="1"/>
</dbReference>
<keyword evidence="8 12" id="KW-0274">FAD</keyword>
<evidence type="ECO:0000256" key="12">
    <source>
        <dbReference type="RuleBase" id="RU362049"/>
    </source>
</evidence>
<feature type="domain" description="FAD-dependent oxidoreductase 2 FAD-binding" evidence="13">
    <location>
        <begin position="6"/>
        <end position="370"/>
    </location>
</feature>
<dbReference type="SUPFAM" id="SSF46977">
    <property type="entry name" value="Succinate dehydrogenase/fumarate reductase flavoprotein C-terminal domain"/>
    <property type="match status" value="1"/>
</dbReference>
<keyword evidence="7 12" id="KW-0662">Pyridine nucleotide biosynthesis</keyword>
<dbReference type="InterPro" id="IPR036188">
    <property type="entry name" value="FAD/NAD-bd_sf"/>
</dbReference>
<keyword evidence="6 12" id="KW-0285">Flavoprotein</keyword>
<dbReference type="InterPro" id="IPR015939">
    <property type="entry name" value="Fum_Rdtase/Succ_DH_flav-like_C"/>
</dbReference>
<evidence type="ECO:0000313" key="15">
    <source>
        <dbReference type="EMBL" id="UOQ47313.1"/>
    </source>
</evidence>
<evidence type="ECO:0000256" key="10">
    <source>
        <dbReference type="ARBA" id="ARBA00048305"/>
    </source>
</evidence>
<evidence type="ECO:0000313" key="16">
    <source>
        <dbReference type="Proteomes" id="UP000831782"/>
    </source>
</evidence>
<dbReference type="RefSeq" id="WP_244716319.1">
    <property type="nucleotide sequence ID" value="NZ_CP095072.1"/>
</dbReference>
<comment type="function">
    <text evidence="12">Catalyzes the oxidation of L-aspartate to iminoaspartate.</text>
</comment>
<evidence type="ECO:0000256" key="11">
    <source>
        <dbReference type="NCBIfam" id="TIGR00551"/>
    </source>
</evidence>
<comment type="cofactor">
    <cofactor evidence="1 12">
        <name>FAD</name>
        <dbReference type="ChEBI" id="CHEBI:57692"/>
    </cofactor>
</comment>
<keyword evidence="16" id="KW-1185">Reference proteome</keyword>
<dbReference type="InterPro" id="IPR003953">
    <property type="entry name" value="FAD-dep_OxRdtase_2_FAD-bd"/>
</dbReference>
<dbReference type="SUPFAM" id="SSF56425">
    <property type="entry name" value="Succinate dehydrogenase/fumarate reductase flavoprotein, catalytic domain"/>
    <property type="match status" value="1"/>
</dbReference>
<dbReference type="EC" id="1.4.3.16" evidence="4 11"/>
<protein>
    <recommendedName>
        <fullName evidence="5 11">L-aspartate oxidase</fullName>
        <ecNumber evidence="4 11">1.4.3.16</ecNumber>
    </recommendedName>
</protein>